<comment type="similarity">
    <text evidence="1 3">Belongs to the glycosyl hydrolase 56 family.</text>
</comment>
<dbReference type="GO" id="GO:0005975">
    <property type="term" value="P:carbohydrate metabolic process"/>
    <property type="evidence" value="ECO:0007669"/>
    <property type="project" value="InterPro"/>
</dbReference>
<dbReference type="InterPro" id="IPR018155">
    <property type="entry name" value="Hyaluronidase"/>
</dbReference>
<dbReference type="GO" id="GO:0030214">
    <property type="term" value="P:hyaluronan catabolic process"/>
    <property type="evidence" value="ECO:0007669"/>
    <property type="project" value="TreeGrafter"/>
</dbReference>
<dbReference type="GO" id="GO:0004415">
    <property type="term" value="F:hyalurononglucosaminidase activity"/>
    <property type="evidence" value="ECO:0007669"/>
    <property type="project" value="UniProtKB-UniRule"/>
</dbReference>
<proteinExistence type="inferred from homology"/>
<comment type="catalytic activity">
    <reaction evidence="3">
        <text>Random hydrolysis of (1-&gt;4)-linkages between N-acetyl-beta-D-glucosamine and D-glucuronate residues in hyaluronate.</text>
        <dbReference type="EC" id="3.2.1.35"/>
    </reaction>
</comment>
<keyword evidence="3" id="KW-0378">Hydrolase</keyword>
<dbReference type="InParanoid" id="A0A0N0PET1"/>
<dbReference type="SUPFAM" id="SSF51445">
    <property type="entry name" value="(Trans)glycosidases"/>
    <property type="match status" value="2"/>
</dbReference>
<dbReference type="SUPFAM" id="SSF51045">
    <property type="entry name" value="WW domain"/>
    <property type="match status" value="1"/>
</dbReference>
<gene>
    <name evidence="5" type="ORF">RR48_02020</name>
</gene>
<dbReference type="EMBL" id="KQ459670">
    <property type="protein sequence ID" value="KPJ20484.1"/>
    <property type="molecule type" value="Genomic_DNA"/>
</dbReference>
<dbReference type="PANTHER" id="PTHR11769">
    <property type="entry name" value="HYALURONIDASE"/>
    <property type="match status" value="1"/>
</dbReference>
<accession>A0A0N0PET1</accession>
<dbReference type="Pfam" id="PF01630">
    <property type="entry name" value="Glyco_hydro_56"/>
    <property type="match status" value="2"/>
</dbReference>
<dbReference type="Gene3D" id="2.20.70.10">
    <property type="match status" value="1"/>
</dbReference>
<dbReference type="PANTHER" id="PTHR11769:SF35">
    <property type="entry name" value="HYALURONIDASE"/>
    <property type="match status" value="1"/>
</dbReference>
<organism evidence="5 6">
    <name type="scientific">Papilio machaon</name>
    <name type="common">Old World swallowtail butterfly</name>
    <dbReference type="NCBI Taxonomy" id="76193"/>
    <lineage>
        <taxon>Eukaryota</taxon>
        <taxon>Metazoa</taxon>
        <taxon>Ecdysozoa</taxon>
        <taxon>Arthropoda</taxon>
        <taxon>Hexapoda</taxon>
        <taxon>Insecta</taxon>
        <taxon>Pterygota</taxon>
        <taxon>Neoptera</taxon>
        <taxon>Endopterygota</taxon>
        <taxon>Lepidoptera</taxon>
        <taxon>Glossata</taxon>
        <taxon>Ditrysia</taxon>
        <taxon>Papilionoidea</taxon>
        <taxon>Papilionidae</taxon>
        <taxon>Papilioninae</taxon>
        <taxon>Papilio</taxon>
    </lineage>
</organism>
<keyword evidence="6" id="KW-1185">Reference proteome</keyword>
<dbReference type="EC" id="3.2.1.35" evidence="3"/>
<name>A0A0N0PET1_PAPMA</name>
<dbReference type="Gene3D" id="3.20.20.70">
    <property type="entry name" value="Aldolase class I"/>
    <property type="match status" value="2"/>
</dbReference>
<reference evidence="5 6" key="1">
    <citation type="journal article" date="2015" name="Nat. Commun.">
        <title>Outbred genome sequencing and CRISPR/Cas9 gene editing in butterflies.</title>
        <authorList>
            <person name="Li X."/>
            <person name="Fan D."/>
            <person name="Zhang W."/>
            <person name="Liu G."/>
            <person name="Zhang L."/>
            <person name="Zhao L."/>
            <person name="Fang X."/>
            <person name="Chen L."/>
            <person name="Dong Y."/>
            <person name="Chen Y."/>
            <person name="Ding Y."/>
            <person name="Zhao R."/>
            <person name="Feng M."/>
            <person name="Zhu Y."/>
            <person name="Feng Y."/>
            <person name="Jiang X."/>
            <person name="Zhu D."/>
            <person name="Xiang H."/>
            <person name="Feng X."/>
            <person name="Li S."/>
            <person name="Wang J."/>
            <person name="Zhang G."/>
            <person name="Kronforst M.R."/>
            <person name="Wang W."/>
        </authorList>
    </citation>
    <scope>NUCLEOTIDE SEQUENCE [LARGE SCALE GENOMIC DNA]</scope>
    <source>
        <strain evidence="5">Ya'a_city_454_Pm</strain>
        <tissue evidence="5">Whole body</tissue>
    </source>
</reference>
<dbReference type="PRINTS" id="PR00846">
    <property type="entry name" value="GLHYDRLASE56"/>
</dbReference>
<evidence type="ECO:0000313" key="6">
    <source>
        <dbReference type="Proteomes" id="UP000053240"/>
    </source>
</evidence>
<evidence type="ECO:0000313" key="5">
    <source>
        <dbReference type="EMBL" id="KPJ20484.1"/>
    </source>
</evidence>
<dbReference type="InterPro" id="IPR017853">
    <property type="entry name" value="GH"/>
</dbReference>
<keyword evidence="3" id="KW-0326">Glycosidase</keyword>
<protein>
    <recommendedName>
        <fullName evidence="3">Hyaluronidase</fullName>
        <ecNumber evidence="3">3.2.1.35</ecNumber>
    </recommendedName>
</protein>
<dbReference type="InterPro" id="IPR057565">
    <property type="entry name" value="WW_TCRG1_3rd"/>
</dbReference>
<dbReference type="STRING" id="76193.A0A0N0PET1"/>
<dbReference type="InterPro" id="IPR013785">
    <property type="entry name" value="Aldolase_TIM"/>
</dbReference>
<evidence type="ECO:0000256" key="2">
    <source>
        <dbReference type="ARBA" id="ARBA00023157"/>
    </source>
</evidence>
<dbReference type="CDD" id="cd00201">
    <property type="entry name" value="WW"/>
    <property type="match status" value="1"/>
</dbReference>
<evidence type="ECO:0000256" key="1">
    <source>
        <dbReference type="ARBA" id="ARBA00008871"/>
    </source>
</evidence>
<feature type="domain" description="Transcription elongation regulator 1-like third WW" evidence="4">
    <location>
        <begin position="154"/>
        <end position="196"/>
    </location>
</feature>
<dbReference type="InterPro" id="IPR001202">
    <property type="entry name" value="WW_dom"/>
</dbReference>
<dbReference type="AlphaFoldDB" id="A0A0N0PET1"/>
<dbReference type="Proteomes" id="UP000053240">
    <property type="component" value="Unassembled WGS sequence"/>
</dbReference>
<evidence type="ECO:0000259" key="4">
    <source>
        <dbReference type="Pfam" id="PF23517"/>
    </source>
</evidence>
<keyword evidence="2" id="KW-1015">Disulfide bond</keyword>
<dbReference type="Pfam" id="PF23517">
    <property type="entry name" value="WW_TCERG1"/>
    <property type="match status" value="1"/>
</dbReference>
<evidence type="ECO:0000256" key="3">
    <source>
        <dbReference type="RuleBase" id="RU610713"/>
    </source>
</evidence>
<dbReference type="InterPro" id="IPR036020">
    <property type="entry name" value="WW_dom_sf"/>
</dbReference>
<sequence>MPTDVTTVRSQKPFNVYWNVPTMQCQSKKIPFNNLYEKYGIIQNANDSFRGEKVAILYDPGLFPALLKNETSGKFKFRNGGVPQEGNITSHLDAFRSTVEKSIPDEKFDVFNFWDETNVHARINVEEICVRTAPYGSPWSLPTTVDYDLICVVSYVTCVVWTGDGRVFFYNPTANSSVWERPPQLVGRADVDKAVSQPPIDLQDVSVQIEKKLHWWWPNTWLQEEAKDRFEEAARQFMQSTVSVAKQLRPRARWGYYGFPYCFNVATNNPGEACPANVVRENNQIKWLWSESTALYPSIYSSVNLTSKQLTWLVRGRVSEAARVKFGGGGTPILPYFWFRYRDAGFMTEQDLDTVLKTLYKSEASGFIIWGSSNDVNTVNKCNKLQEYVNKTLGPAIAKYVKYGIRLEDETTTITSETITENEIIGTTINYLSNGSIDAFPSNVTSQDSVTNSNKTININFDNVEIQIDPFKFIPQGTYEGNIVQEVEDELNKISEYNISDITVDDIKEIDNKDDKYDLIEIFMNLMNPKSNTDIKKDNSTNYTSIPFLAYFTMPNNTEVNINKNDLNDENLVTILDDVTTEYTPSVTYKDNDYNEVNTILYELNNLVAKKETFNNENYTNTEQTTQEILTELETKEESINNYETSVLFSTTESQIYSTTELNTEENIFDTTKYIETTKDNENIEIYTETEISDKTEITEKLDEYTGTSTDFTTELPTSGLNLEVTDGYIKYSTNTVYENLLEKSPTEPLDTYDEITEILEDSENKISKNTNNEELEYNYTDYSLPSTIPDKVVVYIL</sequence>